<dbReference type="AlphaFoldDB" id="A0A4P6XVL7"/>
<evidence type="ECO:0000256" key="2">
    <source>
        <dbReference type="ARBA" id="ARBA00010617"/>
    </source>
</evidence>
<evidence type="ECO:0000256" key="3">
    <source>
        <dbReference type="ARBA" id="ARBA00022723"/>
    </source>
</evidence>
<evidence type="ECO:0000256" key="6">
    <source>
        <dbReference type="RuleBase" id="RU000461"/>
    </source>
</evidence>
<evidence type="ECO:0000256" key="7">
    <source>
        <dbReference type="SAM" id="Phobius"/>
    </source>
</evidence>
<evidence type="ECO:0000313" key="8">
    <source>
        <dbReference type="EMBL" id="QBM90024.1"/>
    </source>
</evidence>
<dbReference type="Pfam" id="PF00067">
    <property type="entry name" value="p450"/>
    <property type="match status" value="1"/>
</dbReference>
<gene>
    <name evidence="8" type="primary">MPUL0E02620</name>
    <name evidence="8" type="ORF">METSCH_E02620</name>
</gene>
<evidence type="ECO:0000256" key="1">
    <source>
        <dbReference type="ARBA" id="ARBA00001971"/>
    </source>
</evidence>
<protein>
    <submittedName>
        <fullName evidence="8">Unspecific monooxygenase</fullName>
    </submittedName>
</protein>
<dbReference type="Gene3D" id="1.10.630.10">
    <property type="entry name" value="Cytochrome P450"/>
    <property type="match status" value="1"/>
</dbReference>
<feature type="transmembrane region" description="Helical" evidence="7">
    <location>
        <begin position="18"/>
        <end position="39"/>
    </location>
</feature>
<dbReference type="GO" id="GO:0020037">
    <property type="term" value="F:heme binding"/>
    <property type="evidence" value="ECO:0007669"/>
    <property type="project" value="InterPro"/>
</dbReference>
<dbReference type="GO" id="GO:0004497">
    <property type="term" value="F:monooxygenase activity"/>
    <property type="evidence" value="ECO:0007669"/>
    <property type="project" value="UniProtKB-KW"/>
</dbReference>
<name>A0A4P6XVL7_9ASCO</name>
<keyword evidence="7" id="KW-1133">Transmembrane helix</keyword>
<dbReference type="PANTHER" id="PTHR24305">
    <property type="entry name" value="CYTOCHROME P450"/>
    <property type="match status" value="1"/>
</dbReference>
<keyword evidence="9" id="KW-1185">Reference proteome</keyword>
<keyword evidence="7" id="KW-0812">Transmembrane</keyword>
<dbReference type="InterPro" id="IPR002403">
    <property type="entry name" value="Cyt_P450_E_grp-IV"/>
</dbReference>
<dbReference type="InterPro" id="IPR001128">
    <property type="entry name" value="Cyt_P450"/>
</dbReference>
<proteinExistence type="inferred from homology"/>
<dbReference type="PROSITE" id="PS00086">
    <property type="entry name" value="CYTOCHROME_P450"/>
    <property type="match status" value="1"/>
</dbReference>
<dbReference type="EMBL" id="CP034460">
    <property type="protein sequence ID" value="QBM90024.1"/>
    <property type="molecule type" value="Genomic_DNA"/>
</dbReference>
<dbReference type="GO" id="GO:0005506">
    <property type="term" value="F:iron ion binding"/>
    <property type="evidence" value="ECO:0007669"/>
    <property type="project" value="InterPro"/>
</dbReference>
<dbReference type="PANTHER" id="PTHR24305:SF166">
    <property type="entry name" value="CYTOCHROME P450 12A4, MITOCHONDRIAL-RELATED"/>
    <property type="match status" value="1"/>
</dbReference>
<evidence type="ECO:0000313" key="9">
    <source>
        <dbReference type="Proteomes" id="UP000292447"/>
    </source>
</evidence>
<dbReference type="InterPro" id="IPR017972">
    <property type="entry name" value="Cyt_P450_CS"/>
</dbReference>
<comment type="similarity">
    <text evidence="2 6">Belongs to the cytochrome P450 family.</text>
</comment>
<keyword evidence="5 6" id="KW-0349">Heme</keyword>
<feature type="binding site" description="axial binding residue" evidence="5">
    <location>
        <position position="497"/>
    </location>
    <ligand>
        <name>heme</name>
        <dbReference type="ChEBI" id="CHEBI:30413"/>
    </ligand>
    <ligandPart>
        <name>Fe</name>
        <dbReference type="ChEBI" id="CHEBI:18248"/>
    </ligandPart>
</feature>
<dbReference type="CDD" id="cd11059">
    <property type="entry name" value="CYP_fungal"/>
    <property type="match status" value="1"/>
</dbReference>
<evidence type="ECO:0000256" key="5">
    <source>
        <dbReference type="PIRSR" id="PIRSR602403-1"/>
    </source>
</evidence>
<dbReference type="PRINTS" id="PR00465">
    <property type="entry name" value="EP450IV"/>
</dbReference>
<dbReference type="SUPFAM" id="SSF48264">
    <property type="entry name" value="Cytochrome P450"/>
    <property type="match status" value="1"/>
</dbReference>
<keyword evidence="3 5" id="KW-0479">Metal-binding</keyword>
<reference evidence="9" key="1">
    <citation type="submission" date="2019-03" db="EMBL/GenBank/DDBJ databases">
        <title>Snf2 controls pulcherriminic acid biosynthesis and connects pigmentation and antifungal activity of the yeast Metschnikowia pulcherrima.</title>
        <authorList>
            <person name="Gore-Lloyd D."/>
            <person name="Sumann I."/>
            <person name="Brachmann A.O."/>
            <person name="Schneeberger K."/>
            <person name="Ortiz-Merino R.A."/>
            <person name="Moreno-Beltran M."/>
            <person name="Schlaefli M."/>
            <person name="Kirner P."/>
            <person name="Santos Kron A."/>
            <person name="Wolfe K.H."/>
            <person name="Piel J."/>
            <person name="Ahrens C.H."/>
            <person name="Henk D."/>
            <person name="Freimoser F.M."/>
        </authorList>
    </citation>
    <scope>NUCLEOTIDE SEQUENCE [LARGE SCALE GENOMIC DNA]</scope>
    <source>
        <strain evidence="9">APC 1.2</strain>
    </source>
</reference>
<keyword evidence="4 5" id="KW-0408">Iron</keyword>
<comment type="cofactor">
    <cofactor evidence="1 5">
        <name>heme</name>
        <dbReference type="ChEBI" id="CHEBI:30413"/>
    </cofactor>
</comment>
<organism evidence="8 9">
    <name type="scientific">Metschnikowia aff. pulcherrima</name>
    <dbReference type="NCBI Taxonomy" id="2163413"/>
    <lineage>
        <taxon>Eukaryota</taxon>
        <taxon>Fungi</taxon>
        <taxon>Dikarya</taxon>
        <taxon>Ascomycota</taxon>
        <taxon>Saccharomycotina</taxon>
        <taxon>Pichiomycetes</taxon>
        <taxon>Metschnikowiaceae</taxon>
        <taxon>Metschnikowia</taxon>
    </lineage>
</organism>
<keyword evidence="6" id="KW-0560">Oxidoreductase</keyword>
<dbReference type="InterPro" id="IPR050121">
    <property type="entry name" value="Cytochrome_P450_monoxygenase"/>
</dbReference>
<dbReference type="PRINTS" id="PR00385">
    <property type="entry name" value="P450"/>
</dbReference>
<dbReference type="STRING" id="2163413.A0A4P6XVL7"/>
<sequence>MLIALAFDFVKNTQQHQFLALLLFLISAAIYELIVYPLYVSPLRHIPGPYLHRISAIPSWNAQRKFCWIGKVHDLHEKYGNVVILSPKSISCNGDPSFLSDIYAKNMPKGKYYENFRFHGEVNMFCELDNEKHRQTKKMVHSLYLKTAILNEQNSARAILVENVKELVNQVFVTSVSREVAESDIGNKIREILGTNCPEKNQTCKKGAPINVHTLFGSLAMDVVSAFELGPGNGTHLLAKNEERRILTPHVLLKSMVFWTTRMPAFWNWAVDKSVLNGAKEIEDWQLSLYEKAEKTYEKAEKTYEKRAKSGNPSTLESLLKQGLSVKKAYSNVGDNLIAGHDTTATQLTYMCYELSRPVHEKIQKALRRELRDAFGDPKTKESFIDDLATVEKLPFLEALIQENLRVHSPAPGSEPRIVPTNYRMTVNGRKVIVPAGTEISCQPYLMHRTRAVFPDPDCWCPERWLPKLSESPEQYRARVTNMQRYMMPFGKGIRMCLGLNLALIEMKLAIANLYWQYKLEVSPDWCAVTPAEDSGVLKIGKMHAHRDNDEGMMTKEDEYVTSPIYHECWLEWTHA</sequence>
<keyword evidence="7" id="KW-0472">Membrane</keyword>
<evidence type="ECO:0000256" key="4">
    <source>
        <dbReference type="ARBA" id="ARBA00023004"/>
    </source>
</evidence>
<dbReference type="InterPro" id="IPR036396">
    <property type="entry name" value="Cyt_P450_sf"/>
</dbReference>
<dbReference type="Proteomes" id="UP000292447">
    <property type="component" value="Chromosome V"/>
</dbReference>
<keyword evidence="6 8" id="KW-0503">Monooxygenase</keyword>
<accession>A0A4P6XVL7</accession>
<dbReference type="GO" id="GO:0016705">
    <property type="term" value="F:oxidoreductase activity, acting on paired donors, with incorporation or reduction of molecular oxygen"/>
    <property type="evidence" value="ECO:0007669"/>
    <property type="project" value="InterPro"/>
</dbReference>